<keyword evidence="4" id="KW-0479">Metal-binding</keyword>
<comment type="caution">
    <text evidence="8">The sequence shown here is derived from an EMBL/GenBank/DDBJ whole genome shotgun (WGS) entry which is preliminary data.</text>
</comment>
<evidence type="ECO:0000256" key="6">
    <source>
        <dbReference type="ARBA" id="ARBA00023004"/>
    </source>
</evidence>
<evidence type="ECO:0000256" key="5">
    <source>
        <dbReference type="ARBA" id="ARBA00023002"/>
    </source>
</evidence>
<protein>
    <recommendedName>
        <fullName evidence="10">Cytochrome P450</fullName>
    </recommendedName>
</protein>
<dbReference type="Proteomes" id="UP001150217">
    <property type="component" value="Unassembled WGS sequence"/>
</dbReference>
<dbReference type="InterPro" id="IPR050364">
    <property type="entry name" value="Cytochrome_P450_fung"/>
</dbReference>
<dbReference type="InterPro" id="IPR036396">
    <property type="entry name" value="Cyt_P450_sf"/>
</dbReference>
<comment type="similarity">
    <text evidence="2">Belongs to the cytochrome P450 family.</text>
</comment>
<keyword evidence="6" id="KW-0408">Iron</keyword>
<reference evidence="8" key="1">
    <citation type="submission" date="2022-08" db="EMBL/GenBank/DDBJ databases">
        <title>A Global Phylogenomic Analysis of the Shiitake Genus Lentinula.</title>
        <authorList>
            <consortium name="DOE Joint Genome Institute"/>
            <person name="Sierra-Patev S."/>
            <person name="Min B."/>
            <person name="Naranjo-Ortiz M."/>
            <person name="Looney B."/>
            <person name="Konkel Z."/>
            <person name="Slot J.C."/>
            <person name="Sakamoto Y."/>
            <person name="Steenwyk J.L."/>
            <person name="Rokas A."/>
            <person name="Carro J."/>
            <person name="Camarero S."/>
            <person name="Ferreira P."/>
            <person name="Molpeceres G."/>
            <person name="Ruiz-Duenas F.J."/>
            <person name="Serrano A."/>
            <person name="Henrissat B."/>
            <person name="Drula E."/>
            <person name="Hughes K.W."/>
            <person name="Mata J.L."/>
            <person name="Ishikawa N.K."/>
            <person name="Vargas-Isla R."/>
            <person name="Ushijima S."/>
            <person name="Smith C.A."/>
            <person name="Ahrendt S."/>
            <person name="Andreopoulos W."/>
            <person name="He G."/>
            <person name="Labutti K."/>
            <person name="Lipzen A."/>
            <person name="Ng V."/>
            <person name="Riley R."/>
            <person name="Sandor L."/>
            <person name="Barry K."/>
            <person name="Martinez A.T."/>
            <person name="Xiao Y."/>
            <person name="Gibbons J.G."/>
            <person name="Terashima K."/>
            <person name="Grigoriev I.V."/>
            <person name="Hibbett D.S."/>
        </authorList>
    </citation>
    <scope>NUCLEOTIDE SEQUENCE</scope>
    <source>
        <strain evidence="8">RHP3577 ss4</strain>
    </source>
</reference>
<dbReference type="InterPro" id="IPR001128">
    <property type="entry name" value="Cyt_P450"/>
</dbReference>
<organism evidence="8 9">
    <name type="scientific">Lentinula lateritia</name>
    <dbReference type="NCBI Taxonomy" id="40482"/>
    <lineage>
        <taxon>Eukaryota</taxon>
        <taxon>Fungi</taxon>
        <taxon>Dikarya</taxon>
        <taxon>Basidiomycota</taxon>
        <taxon>Agaricomycotina</taxon>
        <taxon>Agaricomycetes</taxon>
        <taxon>Agaricomycetidae</taxon>
        <taxon>Agaricales</taxon>
        <taxon>Marasmiineae</taxon>
        <taxon>Omphalotaceae</taxon>
        <taxon>Lentinula</taxon>
    </lineage>
</organism>
<gene>
    <name evidence="8" type="ORF">C8R41DRAFT_783564</name>
</gene>
<accession>A0ABQ8V123</accession>
<keyword evidence="3" id="KW-0349">Heme</keyword>
<keyword evidence="5" id="KW-0560">Oxidoreductase</keyword>
<evidence type="ECO:0000313" key="9">
    <source>
        <dbReference type="Proteomes" id="UP001150217"/>
    </source>
</evidence>
<dbReference type="Pfam" id="PF00067">
    <property type="entry name" value="p450"/>
    <property type="match status" value="1"/>
</dbReference>
<feature type="non-terminal residue" evidence="8">
    <location>
        <position position="1"/>
    </location>
</feature>
<name>A0ABQ8V123_9AGAR</name>
<dbReference type="Gene3D" id="1.10.630.10">
    <property type="entry name" value="Cytochrome P450"/>
    <property type="match status" value="1"/>
</dbReference>
<comment type="cofactor">
    <cofactor evidence="1">
        <name>heme</name>
        <dbReference type="ChEBI" id="CHEBI:30413"/>
    </cofactor>
</comment>
<evidence type="ECO:0000256" key="1">
    <source>
        <dbReference type="ARBA" id="ARBA00001971"/>
    </source>
</evidence>
<keyword evidence="7" id="KW-0503">Monooxygenase</keyword>
<evidence type="ECO:0000256" key="4">
    <source>
        <dbReference type="ARBA" id="ARBA00022723"/>
    </source>
</evidence>
<keyword evidence="9" id="KW-1185">Reference proteome</keyword>
<evidence type="ECO:0000313" key="8">
    <source>
        <dbReference type="EMBL" id="KAJ4463622.1"/>
    </source>
</evidence>
<dbReference type="PANTHER" id="PTHR46300:SF7">
    <property type="entry name" value="P450, PUTATIVE (EUROFUNG)-RELATED"/>
    <property type="match status" value="1"/>
</dbReference>
<sequence length="77" mass="9055">TFEDRQSLPYVTAIYREVMRLHPALPLDLPHVSIEDDFYRGYHISKGSKHRSLTSVRLTYFQDVRLYPTSTQHMVCA</sequence>
<dbReference type="EMBL" id="JANVFT010000156">
    <property type="protein sequence ID" value="KAJ4463622.1"/>
    <property type="molecule type" value="Genomic_DNA"/>
</dbReference>
<evidence type="ECO:0008006" key="10">
    <source>
        <dbReference type="Google" id="ProtNLM"/>
    </source>
</evidence>
<evidence type="ECO:0000256" key="2">
    <source>
        <dbReference type="ARBA" id="ARBA00010617"/>
    </source>
</evidence>
<dbReference type="SUPFAM" id="SSF48264">
    <property type="entry name" value="Cytochrome P450"/>
    <property type="match status" value="1"/>
</dbReference>
<dbReference type="PANTHER" id="PTHR46300">
    <property type="entry name" value="P450, PUTATIVE (EUROFUNG)-RELATED-RELATED"/>
    <property type="match status" value="1"/>
</dbReference>
<evidence type="ECO:0000256" key="3">
    <source>
        <dbReference type="ARBA" id="ARBA00022617"/>
    </source>
</evidence>
<evidence type="ECO:0000256" key="7">
    <source>
        <dbReference type="ARBA" id="ARBA00023033"/>
    </source>
</evidence>
<proteinExistence type="inferred from homology"/>